<comment type="catalytic activity">
    <reaction evidence="1">
        <text>ATP + protein L-histidine = ADP + protein N-phospho-L-histidine.</text>
        <dbReference type="EC" id="2.7.13.3"/>
    </reaction>
</comment>
<dbReference type="InterPro" id="IPR011006">
    <property type="entry name" value="CheY-like_superfamily"/>
</dbReference>
<comment type="caution">
    <text evidence="11">The sequence shown here is derived from an EMBL/GenBank/DDBJ whole genome shotgun (WGS) entry which is preliminary data.</text>
</comment>
<keyword evidence="5 11" id="KW-0418">Kinase</keyword>
<dbReference type="InterPro" id="IPR016120">
    <property type="entry name" value="Sig_transdc_His_kin_SpoOB"/>
</dbReference>
<dbReference type="InterPro" id="IPR013655">
    <property type="entry name" value="PAS_fold_3"/>
</dbReference>
<dbReference type="PROSITE" id="PS50112">
    <property type="entry name" value="PAS"/>
    <property type="match status" value="1"/>
</dbReference>
<dbReference type="InterPro" id="IPR000700">
    <property type="entry name" value="PAS-assoc_C"/>
</dbReference>
<dbReference type="SUPFAM" id="SSF52172">
    <property type="entry name" value="CheY-like"/>
    <property type="match status" value="1"/>
</dbReference>
<evidence type="ECO:0000256" key="5">
    <source>
        <dbReference type="ARBA" id="ARBA00022777"/>
    </source>
</evidence>
<evidence type="ECO:0000259" key="7">
    <source>
        <dbReference type="PROSITE" id="PS50109"/>
    </source>
</evidence>
<dbReference type="GO" id="GO:0000155">
    <property type="term" value="F:phosphorelay sensor kinase activity"/>
    <property type="evidence" value="ECO:0007669"/>
    <property type="project" value="InterPro"/>
</dbReference>
<reference evidence="11 12" key="1">
    <citation type="submission" date="2016-12" db="EMBL/GenBank/DDBJ databases">
        <title>Discovery of methanogenic haloarchaea.</title>
        <authorList>
            <person name="Sorokin D.Y."/>
            <person name="Makarova K.S."/>
            <person name="Abbas B."/>
            <person name="Ferrer M."/>
            <person name="Golyshin P.N."/>
        </authorList>
    </citation>
    <scope>NUCLEOTIDE SEQUENCE [LARGE SCALE GENOMIC DNA]</scope>
    <source>
        <strain evidence="11">AMET1</strain>
    </source>
</reference>
<dbReference type="AlphaFoldDB" id="A0A1Y3GHR5"/>
<keyword evidence="4" id="KW-0808">Transferase</keyword>
<dbReference type="SMART" id="SM00091">
    <property type="entry name" value="PAS"/>
    <property type="match status" value="2"/>
</dbReference>
<dbReference type="InterPro" id="IPR001789">
    <property type="entry name" value="Sig_transdc_resp-reg_receiver"/>
</dbReference>
<gene>
    <name evidence="11" type="ORF">AMET1_0577</name>
</gene>
<feature type="domain" description="PAC" evidence="10">
    <location>
        <begin position="203"/>
        <end position="254"/>
    </location>
</feature>
<dbReference type="PRINTS" id="PR00344">
    <property type="entry name" value="BCTRLSENSOR"/>
</dbReference>
<dbReference type="CDD" id="cd00130">
    <property type="entry name" value="PAS"/>
    <property type="match status" value="1"/>
</dbReference>
<dbReference type="CDD" id="cd00156">
    <property type="entry name" value="REC"/>
    <property type="match status" value="1"/>
</dbReference>
<dbReference type="OrthoDB" id="230688at2157"/>
<proteinExistence type="predicted"/>
<dbReference type="PROSITE" id="PS50110">
    <property type="entry name" value="RESPONSE_REGULATORY"/>
    <property type="match status" value="1"/>
</dbReference>
<dbReference type="InterPro" id="IPR003594">
    <property type="entry name" value="HATPase_dom"/>
</dbReference>
<feature type="domain" description="PAC" evidence="10">
    <location>
        <begin position="577"/>
        <end position="629"/>
    </location>
</feature>
<organism evidence="11 12">
    <name type="scientific">Methanonatronarchaeum thermophilum</name>
    <dbReference type="NCBI Taxonomy" id="1927129"/>
    <lineage>
        <taxon>Archaea</taxon>
        <taxon>Methanobacteriati</taxon>
        <taxon>Methanobacteriota</taxon>
        <taxon>Methanonatronarchaeia</taxon>
        <taxon>Methanonatronarchaeales</taxon>
        <taxon>Methanonatronarchaeaceae</taxon>
        <taxon>Methanonatronarchaeum</taxon>
    </lineage>
</organism>
<dbReference type="InterPro" id="IPR013656">
    <property type="entry name" value="PAS_4"/>
</dbReference>
<evidence type="ECO:0000259" key="8">
    <source>
        <dbReference type="PROSITE" id="PS50110"/>
    </source>
</evidence>
<dbReference type="SMART" id="SM00086">
    <property type="entry name" value="PAC"/>
    <property type="match status" value="3"/>
</dbReference>
<keyword evidence="12" id="KW-1185">Reference proteome</keyword>
<dbReference type="InterPro" id="IPR035965">
    <property type="entry name" value="PAS-like_dom_sf"/>
</dbReference>
<feature type="domain" description="PAS" evidence="9">
    <location>
        <begin position="502"/>
        <end position="575"/>
    </location>
</feature>
<dbReference type="SUPFAM" id="SSF55890">
    <property type="entry name" value="Sporulation response regulatory protein Spo0B"/>
    <property type="match status" value="1"/>
</dbReference>
<dbReference type="SUPFAM" id="SSF55785">
    <property type="entry name" value="PYP-like sensor domain (PAS domain)"/>
    <property type="match status" value="4"/>
</dbReference>
<evidence type="ECO:0000256" key="2">
    <source>
        <dbReference type="ARBA" id="ARBA00012438"/>
    </source>
</evidence>
<dbReference type="SMART" id="SM00448">
    <property type="entry name" value="REC"/>
    <property type="match status" value="1"/>
</dbReference>
<keyword evidence="3 6" id="KW-0597">Phosphoprotein</keyword>
<dbReference type="PROSITE" id="PS50113">
    <property type="entry name" value="PAC"/>
    <property type="match status" value="3"/>
</dbReference>
<accession>A0A1Y3GHR5</accession>
<dbReference type="InterPro" id="IPR052162">
    <property type="entry name" value="Sensor_kinase/Photoreceptor"/>
</dbReference>
<evidence type="ECO:0000256" key="3">
    <source>
        <dbReference type="ARBA" id="ARBA00022553"/>
    </source>
</evidence>
<dbReference type="CDD" id="cd00075">
    <property type="entry name" value="HATPase"/>
    <property type="match status" value="1"/>
</dbReference>
<dbReference type="Gene3D" id="3.30.450.20">
    <property type="entry name" value="PAS domain"/>
    <property type="match status" value="4"/>
</dbReference>
<evidence type="ECO:0000313" key="12">
    <source>
        <dbReference type="Proteomes" id="UP000195137"/>
    </source>
</evidence>
<evidence type="ECO:0000259" key="10">
    <source>
        <dbReference type="PROSITE" id="PS50113"/>
    </source>
</evidence>
<dbReference type="Gene3D" id="3.30.565.10">
    <property type="entry name" value="Histidine kinase-like ATPase, C-terminal domain"/>
    <property type="match status" value="1"/>
</dbReference>
<dbReference type="Gene3D" id="1.10.287.130">
    <property type="match status" value="1"/>
</dbReference>
<dbReference type="SUPFAM" id="SSF55874">
    <property type="entry name" value="ATPase domain of HSP90 chaperone/DNA topoisomerase II/histidine kinase"/>
    <property type="match status" value="1"/>
</dbReference>
<dbReference type="Pfam" id="PF08448">
    <property type="entry name" value="PAS_4"/>
    <property type="match status" value="3"/>
</dbReference>
<dbReference type="PROSITE" id="PS50109">
    <property type="entry name" value="HIS_KIN"/>
    <property type="match status" value="1"/>
</dbReference>
<dbReference type="SMART" id="SM00387">
    <property type="entry name" value="HATPase_c"/>
    <property type="match status" value="1"/>
</dbReference>
<dbReference type="InterPro" id="IPR036890">
    <property type="entry name" value="HATPase_C_sf"/>
</dbReference>
<evidence type="ECO:0000256" key="6">
    <source>
        <dbReference type="PROSITE-ProRule" id="PRU00169"/>
    </source>
</evidence>
<dbReference type="RefSeq" id="WP_086636980.1">
    <property type="nucleotide sequence ID" value="NZ_MRZU01000003.1"/>
</dbReference>
<feature type="domain" description="Response regulatory" evidence="8">
    <location>
        <begin position="2"/>
        <end position="119"/>
    </location>
</feature>
<dbReference type="PANTHER" id="PTHR43304:SF1">
    <property type="entry name" value="PAC DOMAIN-CONTAINING PROTEIN"/>
    <property type="match status" value="1"/>
</dbReference>
<dbReference type="EMBL" id="MRZU01000003">
    <property type="protein sequence ID" value="OUJ18926.1"/>
    <property type="molecule type" value="Genomic_DNA"/>
</dbReference>
<feature type="domain" description="PAC" evidence="10">
    <location>
        <begin position="446"/>
        <end position="501"/>
    </location>
</feature>
<dbReference type="PANTHER" id="PTHR43304">
    <property type="entry name" value="PHYTOCHROME-LIKE PROTEIN CPH1"/>
    <property type="match status" value="1"/>
</dbReference>
<evidence type="ECO:0000256" key="4">
    <source>
        <dbReference type="ARBA" id="ARBA00022679"/>
    </source>
</evidence>
<dbReference type="Proteomes" id="UP000195137">
    <property type="component" value="Unassembled WGS sequence"/>
</dbReference>
<dbReference type="NCBIfam" id="TIGR00229">
    <property type="entry name" value="sensory_box"/>
    <property type="match status" value="3"/>
</dbReference>
<evidence type="ECO:0000313" key="11">
    <source>
        <dbReference type="EMBL" id="OUJ18926.1"/>
    </source>
</evidence>
<name>A0A1Y3GHR5_9EURY</name>
<dbReference type="InterPro" id="IPR004358">
    <property type="entry name" value="Sig_transdc_His_kin-like_C"/>
</dbReference>
<dbReference type="EC" id="2.7.13.3" evidence="2"/>
<dbReference type="Gene3D" id="3.40.50.2300">
    <property type="match status" value="1"/>
</dbReference>
<evidence type="ECO:0000259" key="9">
    <source>
        <dbReference type="PROSITE" id="PS50112"/>
    </source>
</evidence>
<evidence type="ECO:0000256" key="1">
    <source>
        <dbReference type="ARBA" id="ARBA00000085"/>
    </source>
</evidence>
<feature type="domain" description="Histidine kinase" evidence="7">
    <location>
        <begin position="633"/>
        <end position="836"/>
    </location>
</feature>
<dbReference type="Pfam" id="PF00072">
    <property type="entry name" value="Response_reg"/>
    <property type="match status" value="1"/>
</dbReference>
<sequence length="836" mass="96145">MDVLLVDDDPSLLEQAEIFLEKEDKDFNVEASLSGESALELLNEKDIDCIVSDYQMPGMDGLKFLEVVREERNSDIPFIVFTGRGREEVAIDALNLGADRYIQKRGNPKAQYSLLADAVKQEGEHYKTKKALDKTQVRFKKVLETTPDLISIHDRDMNIVYSNWKIFDIPPEKRKLNTKCYSTYRDNEDICPDCQAKKVFKTGEKLETIIELSGNRFYELKAIPIKDDKGKVSHIVENVRDITERKQAEEELKLLLENMESQAWYLKTPEKYGKVNKAHAEFLGAKKTEIENKTLYEITKTKEEAETCIKGNKKVFNKKQTIKTTEKVTNGKGEKRTLSITKTPKIVDGEVQYVVCSAHDITELKEKQKSLRKSERIKALILENTNEIIAYHDQNHNIQWVNRAYQVATGLSLEELKNRKCYQAWGINQICNNCPVDKAIETGEPAEAELNSENQEHWPKDSRHWLIKANPVKNDNGDVIGAVEVAAEITEPKKMENEIKQRKNQLNTILNNTRDVIWSLNWPELDLNYVTPSAEKIYGYSPEEIEQNPEIWQEITHPEDRHLNQKAFEEVIKKGEAERTTRIITKNGDVRWVNDKSKMIYDKNDEPIRIDGIARDITHRKKVEEREKFLHSLLRHDVQNKCQVVQGYLQLSKNYEIPEELKEYLSKAEKATRDSVELIEKVRTLGQITEKEEQKQKDIDTTIESVVTEHKDQAKNKNIEIQHENIDSKVMGGPLLQELFSNLVENSIIHSQGNKIKISGKQTKKECIITIEDDGKGIPDKNKNKVFEKGYQKGESGGTGLGLYLAKKITENYNGTIEIKDSELGGSKFQIKLKKL</sequence>
<dbReference type="Pfam" id="PF08447">
    <property type="entry name" value="PAS_3"/>
    <property type="match status" value="1"/>
</dbReference>
<protein>
    <recommendedName>
        <fullName evidence="2">histidine kinase</fullName>
        <ecNumber evidence="2">2.7.13.3</ecNumber>
    </recommendedName>
</protein>
<dbReference type="InterPro" id="IPR001610">
    <property type="entry name" value="PAC"/>
</dbReference>
<feature type="modified residue" description="4-aspartylphosphate" evidence="6">
    <location>
        <position position="53"/>
    </location>
</feature>
<dbReference type="Pfam" id="PF02518">
    <property type="entry name" value="HATPase_c"/>
    <property type="match status" value="1"/>
</dbReference>
<dbReference type="InterPro" id="IPR000014">
    <property type="entry name" value="PAS"/>
</dbReference>
<dbReference type="InterPro" id="IPR005467">
    <property type="entry name" value="His_kinase_dom"/>
</dbReference>